<gene>
    <name evidence="7" type="ORF">AUJ35_00450</name>
</gene>
<dbReference type="SUPFAM" id="SSF111369">
    <property type="entry name" value="HlyD-like secretion proteins"/>
    <property type="match status" value="1"/>
</dbReference>
<dbReference type="Proteomes" id="UP000182860">
    <property type="component" value="Unassembled WGS sequence"/>
</dbReference>
<keyword evidence="4" id="KW-0472">Membrane</keyword>
<evidence type="ECO:0000256" key="4">
    <source>
        <dbReference type="SAM" id="Phobius"/>
    </source>
</evidence>
<comment type="caution">
    <text evidence="7">The sequence shown here is derived from an EMBL/GenBank/DDBJ whole genome shotgun (WGS) entry which is preliminary data.</text>
</comment>
<dbReference type="AlphaFoldDB" id="A0A1J4TAH4"/>
<evidence type="ECO:0008006" key="9">
    <source>
        <dbReference type="Google" id="ProtNLM"/>
    </source>
</evidence>
<accession>A0A1J4TAH4</accession>
<dbReference type="Gene3D" id="2.40.420.20">
    <property type="match status" value="1"/>
</dbReference>
<evidence type="ECO:0000256" key="1">
    <source>
        <dbReference type="ARBA" id="ARBA00004196"/>
    </source>
</evidence>
<dbReference type="GO" id="GO:0030313">
    <property type="term" value="C:cell envelope"/>
    <property type="evidence" value="ECO:0007669"/>
    <property type="project" value="UniProtKB-SubCell"/>
</dbReference>
<proteinExistence type="inferred from homology"/>
<dbReference type="NCBIfam" id="TIGR01730">
    <property type="entry name" value="RND_mfp"/>
    <property type="match status" value="1"/>
</dbReference>
<dbReference type="PANTHER" id="PTHR32347:SF23">
    <property type="entry name" value="BLL5650 PROTEIN"/>
    <property type="match status" value="1"/>
</dbReference>
<comment type="similarity">
    <text evidence="2">Belongs to the membrane fusion protein (MFP) (TC 8.A.1) family.</text>
</comment>
<dbReference type="Pfam" id="PF26002">
    <property type="entry name" value="Beta-barrel_AprE"/>
    <property type="match status" value="1"/>
</dbReference>
<dbReference type="Gene3D" id="2.40.30.170">
    <property type="match status" value="1"/>
</dbReference>
<evidence type="ECO:0000313" key="7">
    <source>
        <dbReference type="EMBL" id="OIO08337.1"/>
    </source>
</evidence>
<dbReference type="InterPro" id="IPR058625">
    <property type="entry name" value="MdtA-like_BSH"/>
</dbReference>
<organism evidence="7 8">
    <name type="scientific">Candidatus Falkowbacteria bacterium CG1_02_41_21</name>
    <dbReference type="NCBI Taxonomy" id="1805147"/>
    <lineage>
        <taxon>Bacteria</taxon>
        <taxon>Candidatus Falkowiibacteriota</taxon>
    </lineage>
</organism>
<evidence type="ECO:0000259" key="5">
    <source>
        <dbReference type="Pfam" id="PF25917"/>
    </source>
</evidence>
<evidence type="ECO:0000259" key="6">
    <source>
        <dbReference type="Pfam" id="PF26002"/>
    </source>
</evidence>
<dbReference type="GO" id="GO:0022857">
    <property type="term" value="F:transmembrane transporter activity"/>
    <property type="evidence" value="ECO:0007669"/>
    <property type="project" value="InterPro"/>
</dbReference>
<keyword evidence="3" id="KW-0175">Coiled coil</keyword>
<feature type="domain" description="AprE-like beta-barrel" evidence="6">
    <location>
        <begin position="449"/>
        <end position="529"/>
    </location>
</feature>
<dbReference type="Pfam" id="PF25917">
    <property type="entry name" value="BSH_RND"/>
    <property type="match status" value="1"/>
</dbReference>
<keyword evidence="4" id="KW-1133">Transmembrane helix</keyword>
<dbReference type="InterPro" id="IPR050465">
    <property type="entry name" value="UPF0194_transport"/>
</dbReference>
<dbReference type="PANTHER" id="PTHR32347">
    <property type="entry name" value="EFFLUX SYSTEM COMPONENT YKNX-RELATED"/>
    <property type="match status" value="1"/>
</dbReference>
<dbReference type="InterPro" id="IPR058982">
    <property type="entry name" value="Beta-barrel_AprE"/>
</dbReference>
<sequence>MKTKWIIVIVIIIIAGAGSFLWLNNRQPQVEYTTVELKRENLVQTVSEVGTVKAKKELELNFSQTGRLNKISSKVGDVVKKDQVLAELDQSSFLIKEQEALSSLNVARAGLSKLLAGSTASEIAIYEAQVNSAKTSYLAAMEDYTKTQDSVDETALQAQKKLTDLQSDDPLVNTYEQSIENNRDSLITIADSKIVVAGVALDYADRILSDNDIKNLLSVKNLFYLANTQNYYSQSLILKTAAVNDSAAARSNPTDANLNKMVQSSLDYLNGTFQTMNNLFSILENSIISSTFLSQTSLETFKANVNSQVGIINTGISTLQTADHTLKSSIVALSDAVKAAQNSLNSAQIAGRQQLASAQSRVDTGREAWDVAQKQLAQIKAPARVEDVALASAQVSQAGANLNLIKKQMADNIISAPMDGQIININYEIGEQVNSAKAVIVMLTENNFEVEVDISESDISKIKINNSVAVTFDAFGENRKFQGVVYFIEPASTVIQDVIYYKVKIKFTDDAAALTDIKSGMTANVIITTNSKDGVLSVPARAVLEKTGAGKYIRVLRTGNQVEEIPVSIGLSGNEGMIEVLADQLKEGEAIVTFVKNGQ</sequence>
<feature type="domain" description="Multidrug resistance protein MdtA-like barrel-sandwich hybrid" evidence="5">
    <location>
        <begin position="66"/>
        <end position="442"/>
    </location>
</feature>
<keyword evidence="4" id="KW-0812">Transmembrane</keyword>
<dbReference type="InterPro" id="IPR006143">
    <property type="entry name" value="RND_pump_MFP"/>
</dbReference>
<evidence type="ECO:0000256" key="2">
    <source>
        <dbReference type="ARBA" id="ARBA00009477"/>
    </source>
</evidence>
<dbReference type="GO" id="GO:0016020">
    <property type="term" value="C:membrane"/>
    <property type="evidence" value="ECO:0007669"/>
    <property type="project" value="InterPro"/>
</dbReference>
<comment type="subcellular location">
    <subcellularLocation>
        <location evidence="1">Cell envelope</location>
    </subcellularLocation>
</comment>
<reference evidence="7 8" key="1">
    <citation type="journal article" date="2016" name="Environ. Microbiol.">
        <title>Genomic resolution of a cold subsurface aquifer community provides metabolic insights for novel microbes adapted to high CO concentrations.</title>
        <authorList>
            <person name="Probst A.J."/>
            <person name="Castelle C.J."/>
            <person name="Singh A."/>
            <person name="Brown C.T."/>
            <person name="Anantharaman K."/>
            <person name="Sharon I."/>
            <person name="Hug L.A."/>
            <person name="Burstein D."/>
            <person name="Emerson J.B."/>
            <person name="Thomas B.C."/>
            <person name="Banfield J.F."/>
        </authorList>
    </citation>
    <scope>NUCLEOTIDE SEQUENCE [LARGE SCALE GENOMIC DNA]</scope>
    <source>
        <strain evidence="7">CG1_02_41_21</strain>
    </source>
</reference>
<name>A0A1J4TAH4_9BACT</name>
<dbReference type="Gene3D" id="2.40.50.100">
    <property type="match status" value="1"/>
</dbReference>
<dbReference type="EMBL" id="MNUV01000009">
    <property type="protein sequence ID" value="OIO08337.1"/>
    <property type="molecule type" value="Genomic_DNA"/>
</dbReference>
<protein>
    <recommendedName>
        <fullName evidence="9">Membrane fusion protein biotin-lipoyl like domain-containing protein</fullName>
    </recommendedName>
</protein>
<evidence type="ECO:0000256" key="3">
    <source>
        <dbReference type="ARBA" id="ARBA00023054"/>
    </source>
</evidence>
<evidence type="ECO:0000313" key="8">
    <source>
        <dbReference type="Proteomes" id="UP000182860"/>
    </source>
</evidence>
<feature type="transmembrane region" description="Helical" evidence="4">
    <location>
        <begin position="5"/>
        <end position="23"/>
    </location>
</feature>